<dbReference type="InterPro" id="IPR039646">
    <property type="entry name" value="ZNHIT2"/>
</dbReference>
<reference evidence="3 4" key="1">
    <citation type="submission" date="2020-07" db="EMBL/GenBank/DDBJ databases">
        <title>Comparative genomics of pyrophilous fungi reveals a link between fire events and developmental genes.</title>
        <authorList>
            <consortium name="DOE Joint Genome Institute"/>
            <person name="Steindorff A.S."/>
            <person name="Carver A."/>
            <person name="Calhoun S."/>
            <person name="Stillman K."/>
            <person name="Liu H."/>
            <person name="Lipzen A."/>
            <person name="Pangilinan J."/>
            <person name="Labutti K."/>
            <person name="Bruns T.D."/>
            <person name="Grigoriev I.V."/>
        </authorList>
    </citation>
    <scope>NUCLEOTIDE SEQUENCE [LARGE SCALE GENOMIC DNA]</scope>
    <source>
        <strain evidence="3 4">CBS 144469</strain>
    </source>
</reference>
<dbReference type="InterPro" id="IPR007529">
    <property type="entry name" value="Znf_HIT"/>
</dbReference>
<dbReference type="GO" id="GO:0008270">
    <property type="term" value="F:zinc ion binding"/>
    <property type="evidence" value="ECO:0007669"/>
    <property type="project" value="UniProtKB-UniRule"/>
</dbReference>
<dbReference type="EMBL" id="JACGCI010000009">
    <property type="protein sequence ID" value="KAF6761547.1"/>
    <property type="molecule type" value="Genomic_DNA"/>
</dbReference>
<dbReference type="Pfam" id="PF04438">
    <property type="entry name" value="zf-HIT"/>
    <property type="match status" value="1"/>
</dbReference>
<dbReference type="PANTHER" id="PTHR15555:SF0">
    <property type="entry name" value="ZINC FINGER HIT DOMAIN-CONTAINING PROTEIN 2"/>
    <property type="match status" value="1"/>
</dbReference>
<dbReference type="Gene3D" id="3.30.60.190">
    <property type="match status" value="1"/>
</dbReference>
<dbReference type="OrthoDB" id="18412at2759"/>
<dbReference type="AlphaFoldDB" id="A0A8H6IC39"/>
<evidence type="ECO:0000259" key="2">
    <source>
        <dbReference type="PROSITE" id="PS51083"/>
    </source>
</evidence>
<evidence type="ECO:0000256" key="1">
    <source>
        <dbReference type="PROSITE-ProRule" id="PRU00453"/>
    </source>
</evidence>
<gene>
    <name evidence="3" type="ORF">DFP72DRAFT_624762</name>
</gene>
<protein>
    <recommendedName>
        <fullName evidence="2">HIT-type domain-containing protein</fullName>
    </recommendedName>
</protein>
<organism evidence="3 4">
    <name type="scientific">Ephemerocybe angulata</name>
    <dbReference type="NCBI Taxonomy" id="980116"/>
    <lineage>
        <taxon>Eukaryota</taxon>
        <taxon>Fungi</taxon>
        <taxon>Dikarya</taxon>
        <taxon>Basidiomycota</taxon>
        <taxon>Agaricomycotina</taxon>
        <taxon>Agaricomycetes</taxon>
        <taxon>Agaricomycetidae</taxon>
        <taxon>Agaricales</taxon>
        <taxon>Agaricineae</taxon>
        <taxon>Psathyrellaceae</taxon>
        <taxon>Ephemerocybe</taxon>
    </lineage>
</organism>
<evidence type="ECO:0000313" key="3">
    <source>
        <dbReference type="EMBL" id="KAF6761547.1"/>
    </source>
</evidence>
<evidence type="ECO:0000313" key="4">
    <source>
        <dbReference type="Proteomes" id="UP000521943"/>
    </source>
</evidence>
<dbReference type="PANTHER" id="PTHR15555">
    <property type="entry name" value="ZINC FINGER HIT DOMAIN CONTAINING PROTEIN 2 PROTEIN FON -RELATED"/>
    <property type="match status" value="1"/>
</dbReference>
<feature type="domain" description="HIT-type" evidence="2">
    <location>
        <begin position="26"/>
        <end position="59"/>
    </location>
</feature>
<dbReference type="Proteomes" id="UP000521943">
    <property type="component" value="Unassembled WGS sequence"/>
</dbReference>
<keyword evidence="4" id="KW-1185">Reference proteome</keyword>
<dbReference type="CDD" id="cd23024">
    <property type="entry name" value="zf-HIT_ZNHIT2-3"/>
    <property type="match status" value="1"/>
</dbReference>
<keyword evidence="1" id="KW-0862">Zinc</keyword>
<keyword evidence="1" id="KW-0479">Metal-binding</keyword>
<dbReference type="SUPFAM" id="SSF144232">
    <property type="entry name" value="HIT/MYND zinc finger-like"/>
    <property type="match status" value="1"/>
</dbReference>
<keyword evidence="1" id="KW-0863">Zinc-finger</keyword>
<proteinExistence type="predicted"/>
<sequence length="399" mass="44386">MSSPTLIAIQTPSSAANDDPNDSAVCKLCHRQFAKYTCPTCNVPYCSLTCFRSEAHSQCSETFYKKEIETGIQSEPTKSAQERKQMLDLLKRFEEESAEDAEALEADADESDLAQRFAAVDLESVSPDALWSMLTPEEQKKFMIAMRDPSSDIAQQLLSSQELRENLREPWWTRTRVPDDPNIPRSDTQEEPTMMTIPESMLKPVPNRPLLVYNLASICLGYTFVIRHLGIASFSSSASDKGDLEAGYELLCQLLPFLLDRKSTLVYGGLSEVISELWSRFDENTVTPELLATLLGDSAYLMTPLKVVESPDSSTDMLAIHSHRHLLLVLSDLISLVSLGLDGGWVPQKSKYVIHKLVFYGAHVATMPSPLLGSVAEELKATGKTFQDEAKARRVDGNR</sequence>
<accession>A0A8H6IC39</accession>
<dbReference type="PROSITE" id="PS51083">
    <property type="entry name" value="ZF_HIT"/>
    <property type="match status" value="1"/>
</dbReference>
<comment type="caution">
    <text evidence="3">The sequence shown here is derived from an EMBL/GenBank/DDBJ whole genome shotgun (WGS) entry which is preliminary data.</text>
</comment>
<name>A0A8H6IC39_9AGAR</name>